<dbReference type="AlphaFoldDB" id="A0A6S6U0X6"/>
<proteinExistence type="predicted"/>
<dbReference type="GO" id="GO:0003677">
    <property type="term" value="F:DNA binding"/>
    <property type="evidence" value="ECO:0007669"/>
    <property type="project" value="UniProtKB-KW"/>
</dbReference>
<reference evidence="2" key="1">
    <citation type="submission" date="2020-01" db="EMBL/GenBank/DDBJ databases">
        <authorList>
            <person name="Meier V. D."/>
            <person name="Meier V D."/>
        </authorList>
    </citation>
    <scope>NUCLEOTIDE SEQUENCE</scope>
    <source>
        <strain evidence="2">HLG_WM_MAG_03</strain>
    </source>
</reference>
<dbReference type="PANTHER" id="PTHR35810:SF1">
    <property type="entry name" value="CYTOPLASMIC PROTEIN"/>
    <property type="match status" value="1"/>
</dbReference>
<evidence type="ECO:0000313" key="2">
    <source>
        <dbReference type="EMBL" id="CAA6820369.1"/>
    </source>
</evidence>
<dbReference type="EMBL" id="CACVAR010000311">
    <property type="protein sequence ID" value="CAA6820369.1"/>
    <property type="molecule type" value="Genomic_DNA"/>
</dbReference>
<keyword evidence="2" id="KW-0238">DNA-binding</keyword>
<feature type="coiled-coil region" evidence="1">
    <location>
        <begin position="292"/>
        <end position="328"/>
    </location>
</feature>
<dbReference type="PIRSF" id="PIRSF015268">
    <property type="entry name" value="Virulence_RhuM"/>
    <property type="match status" value="1"/>
</dbReference>
<sequence>MENNSEILIYQTTEGQTQIEVQLENETVWLNQQQMADLFQKAKSTINEHIKNIYKERELEEETSLKKFGNSEFSTKPTNYYNLDVIISVGYRVKSNRGTQFRIWARERLKEYIVKGFTLDDKRLKSGQNNYFDELLDRVRDIRSSEKVFYQKVKDIYTTSIDYNPKDNLTTAFFKKIQNKLLWAVSQQTAAEIINKRADAKQPNMGLTSWKNAPTGNIRKTDVEVSKNYLTEFELKELNLLIEQYLAFAEAQALQKKPMYMKDWINRLNAILTLNEKNILENAGSIRMTVAKETATKEYLKYKEEQKKIEAQESIKTLEQDIKKLNSSKKKG</sequence>
<accession>A0A6S6U0X6</accession>
<name>A0A6S6U0X6_9BACT</name>
<gene>
    <name evidence="2" type="ORF">HELGO_WM52526</name>
</gene>
<protein>
    <submittedName>
        <fullName evidence="2">DNA-binding protein in cluster with Type I restriction-modification system</fullName>
    </submittedName>
</protein>
<organism evidence="2">
    <name type="scientific">uncultured Sulfurovum sp</name>
    <dbReference type="NCBI Taxonomy" id="269237"/>
    <lineage>
        <taxon>Bacteria</taxon>
        <taxon>Pseudomonadati</taxon>
        <taxon>Campylobacterota</taxon>
        <taxon>Epsilonproteobacteria</taxon>
        <taxon>Campylobacterales</taxon>
        <taxon>Sulfurovaceae</taxon>
        <taxon>Sulfurovum</taxon>
        <taxon>environmental samples</taxon>
    </lineage>
</organism>
<dbReference type="PANTHER" id="PTHR35810">
    <property type="entry name" value="CYTOPLASMIC PROTEIN-RELATED"/>
    <property type="match status" value="1"/>
</dbReference>
<dbReference type="InterPro" id="IPR011204">
    <property type="entry name" value="Virulence_RhuM-like"/>
</dbReference>
<dbReference type="Pfam" id="PF13310">
    <property type="entry name" value="Virulence_RhuM"/>
    <property type="match status" value="1"/>
</dbReference>
<keyword evidence="1" id="KW-0175">Coiled coil</keyword>
<evidence type="ECO:0000256" key="1">
    <source>
        <dbReference type="SAM" id="Coils"/>
    </source>
</evidence>